<accession>A0A8C4X6Q0</accession>
<evidence type="ECO:0000256" key="2">
    <source>
        <dbReference type="ARBA" id="ARBA00023130"/>
    </source>
</evidence>
<organism evidence="8 9">
    <name type="scientific">Erpetoichthys calabaricus</name>
    <name type="common">Rope fish</name>
    <name type="synonym">Calamoichthys calabaricus</name>
    <dbReference type="NCBI Taxonomy" id="27687"/>
    <lineage>
        <taxon>Eukaryota</taxon>
        <taxon>Metazoa</taxon>
        <taxon>Chordata</taxon>
        <taxon>Craniata</taxon>
        <taxon>Vertebrata</taxon>
        <taxon>Euteleostomi</taxon>
        <taxon>Actinopterygii</taxon>
        <taxon>Polypteriformes</taxon>
        <taxon>Polypteridae</taxon>
        <taxon>Erpetoichthys</taxon>
    </lineage>
</organism>
<evidence type="ECO:0000256" key="4">
    <source>
        <dbReference type="ARBA" id="ARBA00023319"/>
    </source>
</evidence>
<dbReference type="PANTHER" id="PTHR19367">
    <property type="entry name" value="T-CELL RECEPTOR ALPHA CHAIN V REGION"/>
    <property type="match status" value="1"/>
</dbReference>
<feature type="chain" id="PRO_5034081205" description="Ig-like domain-containing protein" evidence="6">
    <location>
        <begin position="19"/>
        <end position="119"/>
    </location>
</feature>
<reference evidence="8" key="2">
    <citation type="submission" date="2025-08" db="UniProtKB">
        <authorList>
            <consortium name="Ensembl"/>
        </authorList>
    </citation>
    <scope>IDENTIFICATION</scope>
</reference>
<keyword evidence="5" id="KW-0391">Immunity</keyword>
<reference evidence="8" key="1">
    <citation type="submission" date="2021-06" db="EMBL/GenBank/DDBJ databases">
        <authorList>
            <consortium name="Wellcome Sanger Institute Data Sharing"/>
        </authorList>
    </citation>
    <scope>NUCLEOTIDE SEQUENCE [LARGE SCALE GENOMIC DNA]</scope>
</reference>
<dbReference type="InterPro" id="IPR007110">
    <property type="entry name" value="Ig-like_dom"/>
</dbReference>
<evidence type="ECO:0000259" key="7">
    <source>
        <dbReference type="PROSITE" id="PS50835"/>
    </source>
</evidence>
<keyword evidence="5" id="KW-1279">T cell receptor</keyword>
<dbReference type="SUPFAM" id="SSF48726">
    <property type="entry name" value="Immunoglobulin"/>
    <property type="match status" value="1"/>
</dbReference>
<sequence>MSLQAGLIFFFVLGQCSGDSVSQFPHIQKTTEGHNVTLNCTYNTSYAGVVYLQWYQQYPTTGPRYLLQTFSSDSGKHVKEGQFSTELRDSEAVYYCGVRHSKESCGSHGLISCDLNELR</sequence>
<dbReference type="AlphaFoldDB" id="A0A8C4X6Q0"/>
<dbReference type="InterPro" id="IPR036179">
    <property type="entry name" value="Ig-like_dom_sf"/>
</dbReference>
<keyword evidence="1 6" id="KW-0732">Signal</keyword>
<protein>
    <recommendedName>
        <fullName evidence="7">Ig-like domain-containing protein</fullName>
    </recommendedName>
</protein>
<reference evidence="8" key="3">
    <citation type="submission" date="2025-09" db="UniProtKB">
        <authorList>
            <consortium name="Ensembl"/>
        </authorList>
    </citation>
    <scope>IDENTIFICATION</scope>
</reference>
<evidence type="ECO:0000256" key="5">
    <source>
        <dbReference type="ARBA" id="ARBA00043266"/>
    </source>
</evidence>
<keyword evidence="9" id="KW-1185">Reference proteome</keyword>
<dbReference type="InterPro" id="IPR013783">
    <property type="entry name" value="Ig-like_fold"/>
</dbReference>
<dbReference type="GeneTree" id="ENSGT01150000288830"/>
<feature type="signal peptide" evidence="6">
    <location>
        <begin position="1"/>
        <end position="18"/>
    </location>
</feature>
<dbReference type="Pfam" id="PF07686">
    <property type="entry name" value="V-set"/>
    <property type="match status" value="1"/>
</dbReference>
<feature type="domain" description="Ig-like" evidence="7">
    <location>
        <begin position="19"/>
        <end position="112"/>
    </location>
</feature>
<dbReference type="InterPro" id="IPR051287">
    <property type="entry name" value="TCR_variable_region"/>
</dbReference>
<keyword evidence="2" id="KW-1064">Adaptive immunity</keyword>
<dbReference type="Ensembl" id="ENSECRT00000008913.1">
    <property type="protein sequence ID" value="ENSECRP00000008766.1"/>
    <property type="gene ID" value="ENSECRG00000005883.1"/>
</dbReference>
<evidence type="ECO:0000256" key="1">
    <source>
        <dbReference type="ARBA" id="ARBA00022729"/>
    </source>
</evidence>
<dbReference type="PANTHER" id="PTHR19367:SF18">
    <property type="entry name" value="T CELL RECEPTOR ALPHA VARIABLE 16"/>
    <property type="match status" value="1"/>
</dbReference>
<keyword evidence="4" id="KW-0393">Immunoglobulin domain</keyword>
<evidence type="ECO:0000256" key="6">
    <source>
        <dbReference type="SAM" id="SignalP"/>
    </source>
</evidence>
<proteinExistence type="predicted"/>
<dbReference type="GO" id="GO:0042101">
    <property type="term" value="C:T cell receptor complex"/>
    <property type="evidence" value="ECO:0007669"/>
    <property type="project" value="UniProtKB-KW"/>
</dbReference>
<evidence type="ECO:0000313" key="9">
    <source>
        <dbReference type="Proteomes" id="UP000694620"/>
    </source>
</evidence>
<name>A0A8C4X6Q0_ERPCA</name>
<dbReference type="PROSITE" id="PS50835">
    <property type="entry name" value="IG_LIKE"/>
    <property type="match status" value="1"/>
</dbReference>
<keyword evidence="3" id="KW-0675">Receptor</keyword>
<dbReference type="InterPro" id="IPR013106">
    <property type="entry name" value="Ig_V-set"/>
</dbReference>
<dbReference type="Proteomes" id="UP000694620">
    <property type="component" value="Chromosome 9"/>
</dbReference>
<dbReference type="Gene3D" id="2.60.40.10">
    <property type="entry name" value="Immunoglobulins"/>
    <property type="match status" value="1"/>
</dbReference>
<evidence type="ECO:0000313" key="8">
    <source>
        <dbReference type="Ensembl" id="ENSECRP00000008766.1"/>
    </source>
</evidence>
<dbReference type="GO" id="GO:0002250">
    <property type="term" value="P:adaptive immune response"/>
    <property type="evidence" value="ECO:0007669"/>
    <property type="project" value="UniProtKB-KW"/>
</dbReference>
<evidence type="ECO:0000256" key="3">
    <source>
        <dbReference type="ARBA" id="ARBA00023170"/>
    </source>
</evidence>